<name>C0VY62_9ACTO</name>
<feature type="transmembrane region" description="Helical" evidence="1">
    <location>
        <begin position="280"/>
        <end position="298"/>
    </location>
</feature>
<dbReference type="OrthoDB" id="5241668at2"/>
<evidence type="ECO:0000313" key="3">
    <source>
        <dbReference type="EMBL" id="EEH64365.1"/>
    </source>
</evidence>
<keyword evidence="4" id="KW-1185">Reference proteome</keyword>
<dbReference type="eggNOG" id="ENOG502ZY4N">
    <property type="taxonomic scope" value="Bacteria"/>
</dbReference>
<dbReference type="STRING" id="525245.HMPREF0044_0102"/>
<accession>C0VY62</accession>
<keyword evidence="1" id="KW-1133">Transmembrane helix</keyword>
<proteinExistence type="predicted"/>
<dbReference type="RefSeq" id="WP_006547099.1">
    <property type="nucleotide sequence ID" value="NZ_DS999545.1"/>
</dbReference>
<comment type="caution">
    <text evidence="3">The sequence shown here is derived from an EMBL/GenBank/DDBJ whole genome shotgun (WGS) entry which is preliminary data.</text>
</comment>
<organism evidence="3 4">
    <name type="scientific">Gleimia coleocanis DSM 15436</name>
    <dbReference type="NCBI Taxonomy" id="525245"/>
    <lineage>
        <taxon>Bacteria</taxon>
        <taxon>Bacillati</taxon>
        <taxon>Actinomycetota</taxon>
        <taxon>Actinomycetes</taxon>
        <taxon>Actinomycetales</taxon>
        <taxon>Actinomycetaceae</taxon>
        <taxon>Gleimia</taxon>
    </lineage>
</organism>
<gene>
    <name evidence="3" type="ORF">HMPREF0044_0102</name>
</gene>
<dbReference type="Pfam" id="PF14258">
    <property type="entry name" value="DUF4350"/>
    <property type="match status" value="1"/>
</dbReference>
<dbReference type="AlphaFoldDB" id="C0VY62"/>
<evidence type="ECO:0000259" key="2">
    <source>
        <dbReference type="Pfam" id="PF14258"/>
    </source>
</evidence>
<evidence type="ECO:0000313" key="4">
    <source>
        <dbReference type="Proteomes" id="UP000010301"/>
    </source>
</evidence>
<keyword evidence="1" id="KW-0472">Membrane</keyword>
<dbReference type="InterPro" id="IPR025646">
    <property type="entry name" value="DUF4350"/>
</dbReference>
<dbReference type="EMBL" id="ACFG01000004">
    <property type="protein sequence ID" value="EEH64365.1"/>
    <property type="molecule type" value="Genomic_DNA"/>
</dbReference>
<evidence type="ECO:0000256" key="1">
    <source>
        <dbReference type="SAM" id="Phobius"/>
    </source>
</evidence>
<dbReference type="Proteomes" id="UP000010301">
    <property type="component" value="Unassembled WGS sequence"/>
</dbReference>
<dbReference type="HOGENOM" id="CLU_668402_0_0_11"/>
<reference evidence="3 4" key="1">
    <citation type="submission" date="2009-01" db="EMBL/GenBank/DDBJ databases">
        <authorList>
            <person name="Qin X."/>
            <person name="Bachman B."/>
            <person name="Battles P."/>
            <person name="Bell A."/>
            <person name="Bess C."/>
            <person name="Bickham C."/>
            <person name="Chaboub L."/>
            <person name="Chen D."/>
            <person name="Coyle M."/>
            <person name="Deiros D.R."/>
            <person name="Dinh H."/>
            <person name="Forbes L."/>
            <person name="Fowler G."/>
            <person name="Francisco L."/>
            <person name="Fu Q."/>
            <person name="Gubbala S."/>
            <person name="Hale W."/>
            <person name="Han Y."/>
            <person name="Hemphill L."/>
            <person name="Highlander S.K."/>
            <person name="Hirani K."/>
            <person name="Hogues M."/>
            <person name="Jackson L."/>
            <person name="Jakkamsetti A."/>
            <person name="Javaid M."/>
            <person name="Jiang H."/>
            <person name="Korchina V."/>
            <person name="Kovar C."/>
            <person name="Lara F."/>
            <person name="Lee S."/>
            <person name="Mata R."/>
            <person name="Mathew T."/>
            <person name="Moen C."/>
            <person name="Morales K."/>
            <person name="Munidasa M."/>
            <person name="Nazareth L."/>
            <person name="Ngo R."/>
            <person name="Nguyen L."/>
            <person name="Okwuonu G."/>
            <person name="Ongeri F."/>
            <person name="Patil S."/>
            <person name="Petrosino J."/>
            <person name="Pham C."/>
            <person name="Pham P."/>
            <person name="Pu L.-L."/>
            <person name="Puazo M."/>
            <person name="Raj R."/>
            <person name="Reid J."/>
            <person name="Rouhana J."/>
            <person name="Saada N."/>
            <person name="Shang Y."/>
            <person name="Simmons D."/>
            <person name="Thornton R."/>
            <person name="Warren J."/>
            <person name="Weissenberger G."/>
            <person name="Zhang J."/>
            <person name="Zhang L."/>
            <person name="Zhou C."/>
            <person name="Zhu D."/>
            <person name="Muzny D."/>
            <person name="Worley K."/>
            <person name="Gibbs R."/>
        </authorList>
    </citation>
    <scope>NUCLEOTIDE SEQUENCE [LARGE SCALE GENOMIC DNA]</scope>
    <source>
        <strain evidence="3 4">DSM 15436</strain>
    </source>
</reference>
<protein>
    <recommendedName>
        <fullName evidence="2">DUF4350 domain-containing protein</fullName>
    </recommendedName>
</protein>
<sequence>MSQNETMGKPLGKTFFQHLRSSRTWLLLMLFALTAMVISGLLRSTAGGGAFNPASSAPDGYKAFTTILKKHVDEVNIYNDPYNLPGADADTTVVVIDSSWLYDDAYYKVIKHASNAKRLVVISGDTISYESLGLHTATAPGIEDDTVIVKRGKCKSELFGKVKEVSYPARVFDKGLKRPPSQCFLYHGESAIGIWQGGTTEFALSDKPALNYPELVGIADPSWFSNYYVAYRQNGALGISLLSQTKKVDLIYVDQDHFNATDETSNEKLTEKTESLFPEWTVHVVYLLAAAFLFVIFYKRRRFGRLAYERLPITVKSSETIQSLGRLYEANQATERSASLLRLEALKQLKRKLYLPANTSDAELVRLVAARTGRTPAEVQLILLQPFQGSTNELASLSNQLDALIQEVAND</sequence>
<feature type="domain" description="DUF4350" evidence="2">
    <location>
        <begin position="53"/>
        <end position="242"/>
    </location>
</feature>
<keyword evidence="1" id="KW-0812">Transmembrane</keyword>